<evidence type="ECO:0000313" key="2">
    <source>
        <dbReference type="Proteomes" id="UP000516437"/>
    </source>
</evidence>
<dbReference type="AlphaFoldDB" id="A0A6A1W404"/>
<protein>
    <submittedName>
        <fullName evidence="1">Uncharacterized protein</fullName>
    </submittedName>
</protein>
<dbReference type="EMBL" id="RXIC02000022">
    <property type="protein sequence ID" value="KAB1217540.1"/>
    <property type="molecule type" value="Genomic_DNA"/>
</dbReference>
<dbReference type="Proteomes" id="UP000516437">
    <property type="component" value="Chromosome 4"/>
</dbReference>
<comment type="caution">
    <text evidence="1">The sequence shown here is derived from an EMBL/GenBank/DDBJ whole genome shotgun (WGS) entry which is preliminary data.</text>
</comment>
<name>A0A6A1W404_9ROSI</name>
<proteinExistence type="predicted"/>
<keyword evidence="2" id="KW-1185">Reference proteome</keyword>
<organism evidence="1 2">
    <name type="scientific">Morella rubra</name>
    <name type="common">Chinese bayberry</name>
    <dbReference type="NCBI Taxonomy" id="262757"/>
    <lineage>
        <taxon>Eukaryota</taxon>
        <taxon>Viridiplantae</taxon>
        <taxon>Streptophyta</taxon>
        <taxon>Embryophyta</taxon>
        <taxon>Tracheophyta</taxon>
        <taxon>Spermatophyta</taxon>
        <taxon>Magnoliopsida</taxon>
        <taxon>eudicotyledons</taxon>
        <taxon>Gunneridae</taxon>
        <taxon>Pentapetalae</taxon>
        <taxon>rosids</taxon>
        <taxon>fabids</taxon>
        <taxon>Fagales</taxon>
        <taxon>Myricaceae</taxon>
        <taxon>Morella</taxon>
    </lineage>
</organism>
<sequence>MQLLYMNTQYLAFASADKWRSQRVLSDSVRSAMERKYTYFIRPPYMVGLHRAPSP</sequence>
<accession>A0A6A1W404</accession>
<gene>
    <name evidence="1" type="ORF">CJ030_MR4G028421</name>
</gene>
<evidence type="ECO:0000313" key="1">
    <source>
        <dbReference type="EMBL" id="KAB1217540.1"/>
    </source>
</evidence>
<reference evidence="1 2" key="1">
    <citation type="journal article" date="2019" name="Plant Biotechnol. J.">
        <title>The red bayberry genome and genetic basis of sex determination.</title>
        <authorList>
            <person name="Jia H.M."/>
            <person name="Jia H.J."/>
            <person name="Cai Q.L."/>
            <person name="Wang Y."/>
            <person name="Zhao H.B."/>
            <person name="Yang W.F."/>
            <person name="Wang G.Y."/>
            <person name="Li Y.H."/>
            <person name="Zhan D.L."/>
            <person name="Shen Y.T."/>
            <person name="Niu Q.F."/>
            <person name="Chang L."/>
            <person name="Qiu J."/>
            <person name="Zhao L."/>
            <person name="Xie H.B."/>
            <person name="Fu W.Y."/>
            <person name="Jin J."/>
            <person name="Li X.W."/>
            <person name="Jiao Y."/>
            <person name="Zhou C.C."/>
            <person name="Tu T."/>
            <person name="Chai C.Y."/>
            <person name="Gao J.L."/>
            <person name="Fan L.J."/>
            <person name="van de Weg E."/>
            <person name="Wang J.Y."/>
            <person name="Gao Z.S."/>
        </authorList>
    </citation>
    <scope>NUCLEOTIDE SEQUENCE [LARGE SCALE GENOMIC DNA]</scope>
    <source>
        <tissue evidence="1">Leaves</tissue>
    </source>
</reference>